<dbReference type="PROSITE" id="PS00211">
    <property type="entry name" value="ABC_TRANSPORTER_1"/>
    <property type="match status" value="2"/>
</dbReference>
<evidence type="ECO:0000256" key="4">
    <source>
        <dbReference type="ARBA" id="ARBA00022840"/>
    </source>
</evidence>
<evidence type="ECO:0000259" key="5">
    <source>
        <dbReference type="PROSITE" id="PS50893"/>
    </source>
</evidence>
<protein>
    <submittedName>
        <fullName evidence="6">ABC transporter ATP-binding protein</fullName>
    </submittedName>
</protein>
<feature type="domain" description="ABC transporter" evidence="5">
    <location>
        <begin position="6"/>
        <end position="243"/>
    </location>
</feature>
<reference evidence="6 7" key="1">
    <citation type="submission" date="2019-08" db="EMBL/GenBank/DDBJ databases">
        <title>Lentzea from Indian Himalayas.</title>
        <authorList>
            <person name="Mandal S."/>
            <person name="Mallick Gupta A."/>
            <person name="Maiti P.K."/>
            <person name="Sarkar J."/>
            <person name="Mandal S."/>
        </authorList>
    </citation>
    <scope>NUCLEOTIDE SEQUENCE [LARGE SCALE GENOMIC DNA]</scope>
    <source>
        <strain evidence="6 7">PSKA42</strain>
    </source>
</reference>
<keyword evidence="7" id="KW-1185">Reference proteome</keyword>
<dbReference type="PROSITE" id="PS50893">
    <property type="entry name" value="ABC_TRANSPORTER_2"/>
    <property type="match status" value="2"/>
</dbReference>
<comment type="caution">
    <text evidence="6">The sequence shown here is derived from an EMBL/GenBank/DDBJ whole genome shotgun (WGS) entry which is preliminary data.</text>
</comment>
<gene>
    <name evidence="6" type="ORF">FXN61_33845</name>
</gene>
<keyword evidence="4 6" id="KW-0067">ATP-binding</keyword>
<proteinExistence type="inferred from homology"/>
<dbReference type="GO" id="GO:0005524">
    <property type="term" value="F:ATP binding"/>
    <property type="evidence" value="ECO:0007669"/>
    <property type="project" value="UniProtKB-KW"/>
</dbReference>
<dbReference type="NCBIfam" id="NF007739">
    <property type="entry name" value="PRK10419.1"/>
    <property type="match status" value="2"/>
</dbReference>
<evidence type="ECO:0000256" key="2">
    <source>
        <dbReference type="ARBA" id="ARBA00022448"/>
    </source>
</evidence>
<dbReference type="InterPro" id="IPR003593">
    <property type="entry name" value="AAA+_ATPase"/>
</dbReference>
<dbReference type="SUPFAM" id="SSF52540">
    <property type="entry name" value="P-loop containing nucleoside triphosphate hydrolases"/>
    <property type="match status" value="2"/>
</dbReference>
<dbReference type="RefSeq" id="WP_167978125.1">
    <property type="nucleotide sequence ID" value="NZ_VSRL01000177.1"/>
</dbReference>
<dbReference type="Proteomes" id="UP001515943">
    <property type="component" value="Unassembled WGS sequence"/>
</dbReference>
<evidence type="ECO:0000313" key="6">
    <source>
        <dbReference type="EMBL" id="NKE61478.1"/>
    </source>
</evidence>
<comment type="similarity">
    <text evidence="1">Belongs to the ABC transporter superfamily.</text>
</comment>
<organism evidence="6 7">
    <name type="scientific">Lentzea indica</name>
    <dbReference type="NCBI Taxonomy" id="2604800"/>
    <lineage>
        <taxon>Bacteria</taxon>
        <taxon>Bacillati</taxon>
        <taxon>Actinomycetota</taxon>
        <taxon>Actinomycetes</taxon>
        <taxon>Pseudonocardiales</taxon>
        <taxon>Pseudonocardiaceae</taxon>
        <taxon>Lentzea</taxon>
    </lineage>
</organism>
<dbReference type="SMART" id="SM00382">
    <property type="entry name" value="AAA"/>
    <property type="match status" value="2"/>
</dbReference>
<evidence type="ECO:0000313" key="7">
    <source>
        <dbReference type="Proteomes" id="UP001515943"/>
    </source>
</evidence>
<dbReference type="Pfam" id="PF08352">
    <property type="entry name" value="oligo_HPY"/>
    <property type="match status" value="2"/>
</dbReference>
<dbReference type="PANTHER" id="PTHR43776">
    <property type="entry name" value="TRANSPORT ATP-BINDING PROTEIN"/>
    <property type="match status" value="1"/>
</dbReference>
<dbReference type="Pfam" id="PF00005">
    <property type="entry name" value="ABC_tran"/>
    <property type="match status" value="2"/>
</dbReference>
<dbReference type="InterPro" id="IPR013563">
    <property type="entry name" value="Oligopep_ABC_C"/>
</dbReference>
<evidence type="ECO:0000256" key="3">
    <source>
        <dbReference type="ARBA" id="ARBA00022741"/>
    </source>
</evidence>
<keyword evidence="3" id="KW-0547">Nucleotide-binding</keyword>
<dbReference type="PANTHER" id="PTHR43776:SF7">
    <property type="entry name" value="D,D-DIPEPTIDE TRANSPORT ATP-BINDING PROTEIN DDPF-RELATED"/>
    <property type="match status" value="1"/>
</dbReference>
<dbReference type="CDD" id="cd03257">
    <property type="entry name" value="ABC_NikE_OppD_transporters"/>
    <property type="match status" value="2"/>
</dbReference>
<accession>A0ABX1FR39</accession>
<dbReference type="InterPro" id="IPR003439">
    <property type="entry name" value="ABC_transporter-like_ATP-bd"/>
</dbReference>
<sequence>MTNPVLELKKLTVHYGHKRVVDDVSLTLAPGQTLGLAGESGSGKSTVAMSVLRLLPRTARVDGEILLDGHDVQTMSWGTLRAVRWASASIVFQGAMHSLNPVRRVGDQIAEPMRLHGTPGRVTELLEQVELPLEKARAYPHELSGGQRQRVMIAMALACGPRLVIADEPTTALDVVVQAQVLTVMKRLVAEQDLGLLMISHDLSVLAETCDDLAVMHRGALVERGCTREVIANPRHPHTAALTAAFPVIGDPAHRWAEPAAAPEPLLEVRDLVVDYGRTRAVDGVDLTIGQGEIVALVGQSGSGKTTLARTIMGLRKPSSGRVIFDGAAVPLKGRALKAFRRQVQLVLQDPASALNPRHKVLDAVAEGLRVHRIPGDEESLVTAAVERAELRPANLYLDSLPHELSGGQQQRVVIAGALVLQPRLLVADEPVASLDASVRGEIVALLLRLRRELGLASLIITHDLGLAWQIADRVAVMHQGKIVEQGSVEQVLLNPSHDYTRALLRAVPQV</sequence>
<dbReference type="InterPro" id="IPR027417">
    <property type="entry name" value="P-loop_NTPase"/>
</dbReference>
<dbReference type="InterPro" id="IPR017871">
    <property type="entry name" value="ABC_transporter-like_CS"/>
</dbReference>
<evidence type="ECO:0000256" key="1">
    <source>
        <dbReference type="ARBA" id="ARBA00005417"/>
    </source>
</evidence>
<dbReference type="EMBL" id="VSRL01000177">
    <property type="protein sequence ID" value="NKE61478.1"/>
    <property type="molecule type" value="Genomic_DNA"/>
</dbReference>
<feature type="domain" description="ABC transporter" evidence="5">
    <location>
        <begin position="267"/>
        <end position="505"/>
    </location>
</feature>
<keyword evidence="2" id="KW-0813">Transport</keyword>
<dbReference type="Gene3D" id="3.40.50.300">
    <property type="entry name" value="P-loop containing nucleotide triphosphate hydrolases"/>
    <property type="match status" value="2"/>
</dbReference>
<dbReference type="InterPro" id="IPR050319">
    <property type="entry name" value="ABC_transp_ATP-bind"/>
</dbReference>
<name>A0ABX1FR39_9PSEU</name>